<protein>
    <submittedName>
        <fullName evidence="2">Methyltransferase domain-containing protein</fullName>
    </submittedName>
</protein>
<dbReference type="AlphaFoldDB" id="A0A7C9MH15"/>
<dbReference type="EMBL" id="WVUD01000004">
    <property type="protein sequence ID" value="MYL82308.1"/>
    <property type="molecule type" value="Genomic_DNA"/>
</dbReference>
<feature type="region of interest" description="Disordered" evidence="1">
    <location>
        <begin position="276"/>
        <end position="311"/>
    </location>
</feature>
<comment type="caution">
    <text evidence="2">The sequence shown here is derived from an EMBL/GenBank/DDBJ whole genome shotgun (WGS) entry which is preliminary data.</text>
</comment>
<dbReference type="GO" id="GO:0008168">
    <property type="term" value="F:methyltransferase activity"/>
    <property type="evidence" value="ECO:0007669"/>
    <property type="project" value="UniProtKB-KW"/>
</dbReference>
<dbReference type="CDD" id="cd02440">
    <property type="entry name" value="AdoMet_MTases"/>
    <property type="match status" value="1"/>
</dbReference>
<keyword evidence="3" id="KW-1185">Reference proteome</keyword>
<dbReference type="Pfam" id="PF13489">
    <property type="entry name" value="Methyltransf_23"/>
    <property type="match status" value="1"/>
</dbReference>
<dbReference type="GO" id="GO:0032259">
    <property type="term" value="P:methylation"/>
    <property type="evidence" value="ECO:0007669"/>
    <property type="project" value="UniProtKB-KW"/>
</dbReference>
<keyword evidence="2" id="KW-0808">Transferase</keyword>
<dbReference type="OrthoDB" id="5446002at2"/>
<dbReference type="Gene3D" id="3.40.50.150">
    <property type="entry name" value="Vaccinia Virus protein VP39"/>
    <property type="match status" value="1"/>
</dbReference>
<accession>A0A7C9MH15</accession>
<name>A0A7C9MH15_9BACT</name>
<sequence>MPFDSLEYTTLRVLRRFFFTEKRLAAWGSRLPYYRVNQGVVDPVAIADAYAADLGRAGVAIPGKRIIEIGCGSANGAGYALMARGAASVICHEPYARHDVGLDAKHLEAMVLAHPGVPFSKVRRVATLAELPDAAADIIVSNSVLEHVADTRALFAELARLLVPGGVMLHRVDYRDHFFKYPFHFLLYPRWVWNWFLNPGDLPRWRYDDHAGGLALAGFDVSALSFERDAQAFAAVADRLHADFKHRDPDIMNITKATLFCLRRPGGALPLLDLPTGGPQAPRTPPAGGAICAAPDADTGKQTPPTGRGNS</sequence>
<evidence type="ECO:0000313" key="3">
    <source>
        <dbReference type="Proteomes" id="UP000482487"/>
    </source>
</evidence>
<reference evidence="2 3" key="1">
    <citation type="submission" date="2020-01" db="EMBL/GenBank/DDBJ databases">
        <title>Genome sequence of Desulfovibrio aerotolerans DSM 16695(T).</title>
        <authorList>
            <person name="Karnachuk O."/>
            <person name="Avakyan M."/>
            <person name="Mardanov A."/>
            <person name="Kadnikov V."/>
            <person name="Ravin N."/>
        </authorList>
    </citation>
    <scope>NUCLEOTIDE SEQUENCE [LARGE SCALE GENOMIC DNA]</scope>
    <source>
        <strain evidence="2 3">DSM 16695</strain>
    </source>
</reference>
<evidence type="ECO:0000256" key="1">
    <source>
        <dbReference type="SAM" id="MobiDB-lite"/>
    </source>
</evidence>
<evidence type="ECO:0000313" key="2">
    <source>
        <dbReference type="EMBL" id="MYL82308.1"/>
    </source>
</evidence>
<feature type="compositionally biased region" description="Polar residues" evidence="1">
    <location>
        <begin position="300"/>
        <end position="311"/>
    </location>
</feature>
<gene>
    <name evidence="2" type="ORF">GTA51_04045</name>
</gene>
<dbReference type="SUPFAM" id="SSF53335">
    <property type="entry name" value="S-adenosyl-L-methionine-dependent methyltransferases"/>
    <property type="match status" value="1"/>
</dbReference>
<organism evidence="2 3">
    <name type="scientific">Solidesulfovibrio aerotolerans</name>
    <dbReference type="NCBI Taxonomy" id="295255"/>
    <lineage>
        <taxon>Bacteria</taxon>
        <taxon>Pseudomonadati</taxon>
        <taxon>Thermodesulfobacteriota</taxon>
        <taxon>Desulfovibrionia</taxon>
        <taxon>Desulfovibrionales</taxon>
        <taxon>Desulfovibrionaceae</taxon>
        <taxon>Solidesulfovibrio</taxon>
    </lineage>
</organism>
<dbReference type="InterPro" id="IPR029063">
    <property type="entry name" value="SAM-dependent_MTases_sf"/>
</dbReference>
<dbReference type="Proteomes" id="UP000482487">
    <property type="component" value="Unassembled WGS sequence"/>
</dbReference>
<keyword evidence="2" id="KW-0489">Methyltransferase</keyword>
<dbReference type="RefSeq" id="WP_160958901.1">
    <property type="nucleotide sequence ID" value="NZ_WVUD01000004.1"/>
</dbReference>
<proteinExistence type="predicted"/>